<reference evidence="2" key="1">
    <citation type="submission" date="2019-06" db="EMBL/GenBank/DDBJ databases">
        <authorList>
            <person name="Le Quere A."/>
            <person name="Colella S."/>
        </authorList>
    </citation>
    <scope>NUCLEOTIDE SEQUENCE</scope>
    <source>
        <strain evidence="2">EmedicaeMD41</strain>
    </source>
</reference>
<dbReference type="AlphaFoldDB" id="A0A508WNF7"/>
<evidence type="ECO:0000313" key="2">
    <source>
        <dbReference type="EMBL" id="VTZ59105.1"/>
    </source>
</evidence>
<dbReference type="EMBL" id="CABFNB010000002">
    <property type="protein sequence ID" value="VTZ59105.1"/>
    <property type="molecule type" value="Genomic_DNA"/>
</dbReference>
<evidence type="ECO:0000256" key="1">
    <source>
        <dbReference type="SAM" id="MobiDB-lite"/>
    </source>
</evidence>
<sequence>MREHMELLRLHAGNRDDSQKHEKKIMIK</sequence>
<proteinExistence type="predicted"/>
<gene>
    <name evidence="2" type="ORF">EMEDMD4_100092</name>
</gene>
<organism evidence="2">
    <name type="scientific">Sinorhizobium medicae</name>
    <dbReference type="NCBI Taxonomy" id="110321"/>
    <lineage>
        <taxon>Bacteria</taxon>
        <taxon>Pseudomonadati</taxon>
        <taxon>Pseudomonadota</taxon>
        <taxon>Alphaproteobacteria</taxon>
        <taxon>Hyphomicrobiales</taxon>
        <taxon>Rhizobiaceae</taxon>
        <taxon>Sinorhizobium/Ensifer group</taxon>
        <taxon>Sinorhizobium</taxon>
    </lineage>
</organism>
<accession>A0A508WNF7</accession>
<protein>
    <submittedName>
        <fullName evidence="2">Uncharacterized protein</fullName>
    </submittedName>
</protein>
<dbReference type="Proteomes" id="UP000507954">
    <property type="component" value="Unassembled WGS sequence"/>
</dbReference>
<name>A0A508WNF7_9HYPH</name>
<feature type="compositionally biased region" description="Basic and acidic residues" evidence="1">
    <location>
        <begin position="1"/>
        <end position="20"/>
    </location>
</feature>
<feature type="region of interest" description="Disordered" evidence="1">
    <location>
        <begin position="1"/>
        <end position="28"/>
    </location>
</feature>